<evidence type="ECO:0000313" key="2">
    <source>
        <dbReference type="EMBL" id="MCU6697227.1"/>
    </source>
</evidence>
<name>A0ABT2RYI6_9FIRM</name>
<feature type="transmembrane region" description="Helical" evidence="1">
    <location>
        <begin position="468"/>
        <end position="487"/>
    </location>
</feature>
<protein>
    <recommendedName>
        <fullName evidence="4">Glycosyltransferase RgtA/B/C/D-like domain-containing protein</fullName>
    </recommendedName>
</protein>
<keyword evidence="1" id="KW-0812">Transmembrane</keyword>
<feature type="transmembrane region" description="Helical" evidence="1">
    <location>
        <begin position="59"/>
        <end position="81"/>
    </location>
</feature>
<comment type="caution">
    <text evidence="2">The sequence shown here is derived from an EMBL/GenBank/DDBJ whole genome shotgun (WGS) entry which is preliminary data.</text>
</comment>
<feature type="transmembrane region" description="Helical" evidence="1">
    <location>
        <begin position="102"/>
        <end position="122"/>
    </location>
</feature>
<feature type="transmembrane region" description="Helical" evidence="1">
    <location>
        <begin position="222"/>
        <end position="240"/>
    </location>
</feature>
<evidence type="ECO:0008006" key="4">
    <source>
        <dbReference type="Google" id="ProtNLM"/>
    </source>
</evidence>
<feature type="transmembrane region" description="Helical" evidence="1">
    <location>
        <begin position="252"/>
        <end position="284"/>
    </location>
</feature>
<gene>
    <name evidence="2" type="ORF">OCV63_09995</name>
</gene>
<feature type="transmembrane region" description="Helical" evidence="1">
    <location>
        <begin position="166"/>
        <end position="186"/>
    </location>
</feature>
<keyword evidence="1" id="KW-0472">Membrane</keyword>
<dbReference type="EMBL" id="JAOQKC010000012">
    <property type="protein sequence ID" value="MCU6697227.1"/>
    <property type="molecule type" value="Genomic_DNA"/>
</dbReference>
<feature type="transmembrane region" description="Helical" evidence="1">
    <location>
        <begin position="21"/>
        <end position="39"/>
    </location>
</feature>
<feature type="transmembrane region" description="Helical" evidence="1">
    <location>
        <begin position="494"/>
        <end position="514"/>
    </location>
</feature>
<keyword evidence="1" id="KW-1133">Transmembrane helix</keyword>
<proteinExistence type="predicted"/>
<organism evidence="2 3">
    <name type="scientific">Laedolimicola ammoniilytica</name>
    <dbReference type="NCBI Taxonomy" id="2981771"/>
    <lineage>
        <taxon>Bacteria</taxon>
        <taxon>Bacillati</taxon>
        <taxon>Bacillota</taxon>
        <taxon>Clostridia</taxon>
        <taxon>Lachnospirales</taxon>
        <taxon>Lachnospiraceae</taxon>
        <taxon>Laedolimicola</taxon>
    </lineage>
</organism>
<keyword evidence="3" id="KW-1185">Reference proteome</keyword>
<evidence type="ECO:0000313" key="3">
    <source>
        <dbReference type="Proteomes" id="UP001652461"/>
    </source>
</evidence>
<sequence>MCNEIKKANAWYKGQKKGARVMLELLTAVVTCYLVFLLWLLPQMMATVPMDTKYWKVKILAALVAAVPVYLGLKWCVYKSAGLELRERKSLADPGKEKKYRLFWFALGAGIVFLVLMVYYYVYFPGSFDWDNLDQWWQIQNHQYDTWHPVFHTLIIAFFSKIVNHYGFAVFMQLLLYSLACGYLMYTLAKWRFPVWGLVLTEFFLAANPQTHRILLFMWKDSALTVFMVLFVVYLINIWKTNGNWLKKKKNLAVFILVLISISMVRHNGILYTIPFLILAVLFFKEIRKECLISLVIMLAGMWVIEHPVYDLVDASRPDQTYVESVGLPMTILCNIHEFAPESLSTEAADFLAEIGPDRRWKTYEYGNYNSFKFLTNSNTVVKQTPPLEFAKFTLETVKNAPGLSLQAVYELTRMVWDVRGSKEWHTDLEYQIRENDWGFAYVEDRAELRTALNDFDNWMMDSPLDYLFSYNGIHLLVLIFCTLFVFARKGKGWKAMTLTLPILAYSYGTMLLLCGPTYRFFHFDSVIFVPLCLLLLSRTGEES</sequence>
<feature type="transmembrane region" description="Helical" evidence="1">
    <location>
        <begin position="291"/>
        <end position="310"/>
    </location>
</feature>
<dbReference type="Proteomes" id="UP001652461">
    <property type="component" value="Unassembled WGS sequence"/>
</dbReference>
<evidence type="ECO:0000256" key="1">
    <source>
        <dbReference type="SAM" id="Phobius"/>
    </source>
</evidence>
<reference evidence="2 3" key="1">
    <citation type="journal article" date="2021" name="ISME Commun">
        <title>Automated analysis of genomic sequences facilitates high-throughput and comprehensive description of bacteria.</title>
        <authorList>
            <person name="Hitch T.C.A."/>
        </authorList>
    </citation>
    <scope>NUCLEOTIDE SEQUENCE [LARGE SCALE GENOMIC DNA]</scope>
    <source>
        <strain evidence="2 3">Sanger_04</strain>
    </source>
</reference>
<dbReference type="RefSeq" id="WP_158363681.1">
    <property type="nucleotide sequence ID" value="NZ_JAOQKC010000012.1"/>
</dbReference>
<accession>A0ABT2RYI6</accession>